<keyword evidence="1" id="KW-0056">Arginine metabolism</keyword>
<dbReference type="Pfam" id="PF04996">
    <property type="entry name" value="AstB"/>
    <property type="match status" value="1"/>
</dbReference>
<dbReference type="Proteomes" id="UP000885830">
    <property type="component" value="Unassembled WGS sequence"/>
</dbReference>
<dbReference type="GO" id="GO:0006525">
    <property type="term" value="P:arginine metabolic process"/>
    <property type="evidence" value="ECO:0007669"/>
    <property type="project" value="UniProtKB-KW"/>
</dbReference>
<dbReference type="InterPro" id="IPR037031">
    <property type="entry name" value="AstB_sf"/>
</dbReference>
<dbReference type="NCBIfam" id="NF009789">
    <property type="entry name" value="PRK13281.1"/>
    <property type="match status" value="1"/>
</dbReference>
<sequence length="388" mass="42507">MLAFEANYDGLIGPTHNYGGLSHGNLASATNAGLIARPREAALQGLAKMKMLADMGLVQGVLPPQQRPDLIRLRQMGYRGSNEAILAEAWKADPVLVRNLSSASSMWSANAATVSPSADCADRRLHLTPANLSTMLHRSIEHEQTRRALKAAFPDEKHVAVHPALPMQSSFADEGAANHVRLCAEQGAPGVEIFVYGRDAYDKSLDLQFPARQTLQACETIAKIHGLDQSRTVFAKQAMRAIEAGAFHNDVVCVGAKTCLFYHEFAFEDTKQTLNDIRKAARGLFEPEFVEVSNEDVPIDDAIKAYLFNSMLVQIPGRERLTLIAPTETEDNPRTQAYCEKLVASNGPIGEVIYVDVRQSMRNGGGPACLRLRVVLNEDELETVNPKM</sequence>
<gene>
    <name evidence="3" type="ORF">ENJ42_03995</name>
</gene>
<feature type="non-terminal residue" evidence="3">
    <location>
        <position position="388"/>
    </location>
</feature>
<dbReference type="InterPro" id="IPR007079">
    <property type="entry name" value="SuccinylArg_d-Hdrlase_AstB"/>
</dbReference>
<proteinExistence type="predicted"/>
<evidence type="ECO:0000313" key="3">
    <source>
        <dbReference type="EMBL" id="HHL42756.1"/>
    </source>
</evidence>
<accession>A0A7C5LWN1</accession>
<dbReference type="Gene3D" id="3.75.10.20">
    <property type="entry name" value="Succinylarginine dihydrolase"/>
    <property type="match status" value="1"/>
</dbReference>
<dbReference type="AlphaFoldDB" id="A0A7C5LWN1"/>
<dbReference type="PANTHER" id="PTHR30420:SF2">
    <property type="entry name" value="N-SUCCINYLARGININE DIHYDROLASE"/>
    <property type="match status" value="1"/>
</dbReference>
<name>A0A7C5LWN1_9PROT</name>
<dbReference type="PANTHER" id="PTHR30420">
    <property type="entry name" value="N-SUCCINYLARGININE DIHYDROLASE"/>
    <property type="match status" value="1"/>
</dbReference>
<keyword evidence="2" id="KW-0378">Hydrolase</keyword>
<dbReference type="EMBL" id="DRMJ01000198">
    <property type="protein sequence ID" value="HHL42756.1"/>
    <property type="molecule type" value="Genomic_DNA"/>
</dbReference>
<evidence type="ECO:0000256" key="2">
    <source>
        <dbReference type="ARBA" id="ARBA00022801"/>
    </source>
</evidence>
<organism evidence="3">
    <name type="scientific">Hellea balneolensis</name>
    <dbReference type="NCBI Taxonomy" id="287478"/>
    <lineage>
        <taxon>Bacteria</taxon>
        <taxon>Pseudomonadati</taxon>
        <taxon>Pseudomonadota</taxon>
        <taxon>Alphaproteobacteria</taxon>
        <taxon>Maricaulales</taxon>
        <taxon>Robiginitomaculaceae</taxon>
        <taxon>Hellea</taxon>
    </lineage>
</organism>
<reference evidence="3" key="1">
    <citation type="journal article" date="2020" name="mSystems">
        <title>Genome- and Community-Level Interaction Insights into Carbon Utilization and Element Cycling Functions of Hydrothermarchaeota in Hydrothermal Sediment.</title>
        <authorList>
            <person name="Zhou Z."/>
            <person name="Liu Y."/>
            <person name="Xu W."/>
            <person name="Pan J."/>
            <person name="Luo Z.H."/>
            <person name="Li M."/>
        </authorList>
    </citation>
    <scope>NUCLEOTIDE SEQUENCE [LARGE SCALE GENOMIC DNA]</scope>
    <source>
        <strain evidence="3">HyVt-485</strain>
    </source>
</reference>
<dbReference type="GO" id="GO:0009015">
    <property type="term" value="F:N-succinylarginine dihydrolase activity"/>
    <property type="evidence" value="ECO:0007669"/>
    <property type="project" value="InterPro"/>
</dbReference>
<evidence type="ECO:0000256" key="1">
    <source>
        <dbReference type="ARBA" id="ARBA00022503"/>
    </source>
</evidence>
<protein>
    <submittedName>
        <fullName evidence="3">Succinylarginine dihydrolase</fullName>
    </submittedName>
</protein>
<dbReference type="SUPFAM" id="SSF55909">
    <property type="entry name" value="Pentein"/>
    <property type="match status" value="1"/>
</dbReference>
<comment type="caution">
    <text evidence="3">The sequence shown here is derived from an EMBL/GenBank/DDBJ whole genome shotgun (WGS) entry which is preliminary data.</text>
</comment>